<protein>
    <recommendedName>
        <fullName evidence="5">DUF349 domain-containing protein</fullName>
    </recommendedName>
</protein>
<feature type="coiled-coil region" evidence="1">
    <location>
        <begin position="151"/>
        <end position="182"/>
    </location>
</feature>
<organism evidence="3 4">
    <name type="scientific">Zhihengliuella flava</name>
    <dbReference type="NCBI Taxonomy" id="1285193"/>
    <lineage>
        <taxon>Bacteria</taxon>
        <taxon>Bacillati</taxon>
        <taxon>Actinomycetota</taxon>
        <taxon>Actinomycetes</taxon>
        <taxon>Micrococcales</taxon>
        <taxon>Micrococcaceae</taxon>
        <taxon>Zhihengliuella</taxon>
    </lineage>
</organism>
<dbReference type="AlphaFoldDB" id="A0A931D489"/>
<dbReference type="RefSeq" id="WP_331271389.1">
    <property type="nucleotide sequence ID" value="NZ_JADOTZ010000001.1"/>
</dbReference>
<gene>
    <name evidence="3" type="ORF">IW252_000222</name>
</gene>
<proteinExistence type="predicted"/>
<feature type="compositionally biased region" description="Polar residues" evidence="2">
    <location>
        <begin position="37"/>
        <end position="52"/>
    </location>
</feature>
<feature type="region of interest" description="Disordered" evidence="2">
    <location>
        <begin position="404"/>
        <end position="425"/>
    </location>
</feature>
<feature type="compositionally biased region" description="Low complexity" evidence="2">
    <location>
        <begin position="20"/>
        <end position="35"/>
    </location>
</feature>
<reference evidence="3" key="1">
    <citation type="submission" date="2020-11" db="EMBL/GenBank/DDBJ databases">
        <title>Sequencing the genomes of 1000 actinobacteria strains.</title>
        <authorList>
            <person name="Klenk H.-P."/>
        </authorList>
    </citation>
    <scope>NUCLEOTIDE SEQUENCE</scope>
    <source>
        <strain evidence="3">DSM 26152</strain>
    </source>
</reference>
<feature type="compositionally biased region" description="Basic and acidic residues" evidence="2">
    <location>
        <begin position="404"/>
        <end position="421"/>
    </location>
</feature>
<feature type="region of interest" description="Disordered" evidence="2">
    <location>
        <begin position="1"/>
        <end position="61"/>
    </location>
</feature>
<name>A0A931D489_9MICC</name>
<keyword evidence="4" id="KW-1185">Reference proteome</keyword>
<keyword evidence="1" id="KW-0175">Coiled coil</keyword>
<evidence type="ECO:0008006" key="5">
    <source>
        <dbReference type="Google" id="ProtNLM"/>
    </source>
</evidence>
<dbReference type="InterPro" id="IPR007139">
    <property type="entry name" value="DUF349"/>
</dbReference>
<evidence type="ECO:0000256" key="2">
    <source>
        <dbReference type="SAM" id="MobiDB-lite"/>
    </source>
</evidence>
<evidence type="ECO:0000313" key="3">
    <source>
        <dbReference type="EMBL" id="MBG6083455.1"/>
    </source>
</evidence>
<dbReference type="Pfam" id="PF03993">
    <property type="entry name" value="DUF349"/>
    <property type="match status" value="3"/>
</dbReference>
<dbReference type="Proteomes" id="UP000625033">
    <property type="component" value="Unassembled WGS sequence"/>
</dbReference>
<accession>A0A931D489</accession>
<sequence>MTHSQESDDQNNGTTPPTPASVKPSSIKPSAIKPSGVKSSAQPAAEATNQPAVTPPPSYSTALDEARRFARVAEDGHVFVLIDGTEHPVGQYPDASADEALAYFVRKYDDVVNQLLLLEHRVAAHAPTTDMDKTLNHLAEAVSERKMVGDLPALEARIEKARADVKELQAAEQREHEKARAEHLAEREEIVAEAEALAAKDPEKVQWKQSSQRMNELFEAWKTAQKSGMRLGRSTEDALWKRFRGARTTFDKHRRAFFSQLDADHAEAKRVKEELIARAVELQTSTDWGRTAGEYRKLMSEWKASKRASRKDDDALWARFRAAQDVFFDARKQVNAELDKEFEENLKVKEALLEEARRIDPHKDLAAAKRALDSVRDRWDAAGKVPRADMQRIEAALRQVEDSVRDAEDQEWRRSNPETKARSNSMLAQLEDSIAQLQEELDKAQAGGDERKIRAAQEALDARQTWLKTVEASARELN</sequence>
<dbReference type="EMBL" id="JADOTZ010000001">
    <property type="protein sequence ID" value="MBG6083455.1"/>
    <property type="molecule type" value="Genomic_DNA"/>
</dbReference>
<comment type="caution">
    <text evidence="3">The sequence shown here is derived from an EMBL/GenBank/DDBJ whole genome shotgun (WGS) entry which is preliminary data.</text>
</comment>
<evidence type="ECO:0000256" key="1">
    <source>
        <dbReference type="SAM" id="Coils"/>
    </source>
</evidence>
<evidence type="ECO:0000313" key="4">
    <source>
        <dbReference type="Proteomes" id="UP000625033"/>
    </source>
</evidence>
<feature type="compositionally biased region" description="Polar residues" evidence="2">
    <location>
        <begin position="1"/>
        <end position="15"/>
    </location>
</feature>